<dbReference type="InterPro" id="IPR016040">
    <property type="entry name" value="NAD(P)-bd_dom"/>
</dbReference>
<proteinExistence type="predicted"/>
<dbReference type="RefSeq" id="WP_197988360.1">
    <property type="nucleotide sequence ID" value="NZ_JACYXC010000001.1"/>
</dbReference>
<organism evidence="2 3">
    <name type="scientific">Streptomyces pactum</name>
    <dbReference type="NCBI Taxonomy" id="68249"/>
    <lineage>
        <taxon>Bacteria</taxon>
        <taxon>Bacillati</taxon>
        <taxon>Actinomycetota</taxon>
        <taxon>Actinomycetes</taxon>
        <taxon>Kitasatosporales</taxon>
        <taxon>Streptomycetaceae</taxon>
        <taxon>Streptomyces</taxon>
    </lineage>
</organism>
<dbReference type="PANTHER" id="PTHR43355:SF2">
    <property type="entry name" value="FLAVIN REDUCTASE (NADPH)"/>
    <property type="match status" value="1"/>
</dbReference>
<sequence>MKIVVVGAAGMVGSRVVGEAARRGHDLLAVFRRTRPAELPPGVTAVEGDADEPGRLAEVFRGADAVVAATRPAPGDEHTFPATTTALLDAAAAARTRVLVVGGAAPLEIPGDPGRTVLDSPVYVPRQYRDIAAASAAQLETCRAHPAADWVYLSPPAVLEPGERTGAYRRGTTTLLTEADGTSRISAEDLAVAVLDELEQPSGERHFTVARRDPAGG</sequence>
<protein>
    <submittedName>
        <fullName evidence="2">NAD(P)H-binding protein</fullName>
    </submittedName>
</protein>
<reference evidence="2 3" key="1">
    <citation type="submission" date="2020-09" db="EMBL/GenBank/DDBJ databases">
        <title>Biosynthesis of the nuclear factor of activated T cells inhibitor NFAT-133 and its congeners in Streptomyces pactum.</title>
        <authorList>
            <person name="Zhou W."/>
            <person name="Posri P."/>
            <person name="Abugrain M.E."/>
            <person name="Weisberg A.J."/>
            <person name="Chang J.H."/>
            <person name="Mahmud T."/>
        </authorList>
    </citation>
    <scope>NUCLEOTIDE SEQUENCE [LARGE SCALE GENOMIC DNA]</scope>
    <source>
        <strain evidence="2 3">ATCC 27456</strain>
    </source>
</reference>
<evidence type="ECO:0000259" key="1">
    <source>
        <dbReference type="Pfam" id="PF13460"/>
    </source>
</evidence>
<evidence type="ECO:0000313" key="3">
    <source>
        <dbReference type="Proteomes" id="UP000807371"/>
    </source>
</evidence>
<dbReference type="Gene3D" id="3.40.50.720">
    <property type="entry name" value="NAD(P)-binding Rossmann-like Domain"/>
    <property type="match status" value="1"/>
</dbReference>
<dbReference type="EMBL" id="JACYXC010000001">
    <property type="protein sequence ID" value="MBH5334705.1"/>
    <property type="molecule type" value="Genomic_DNA"/>
</dbReference>
<keyword evidence="3" id="KW-1185">Reference proteome</keyword>
<comment type="caution">
    <text evidence="2">The sequence shown here is derived from an EMBL/GenBank/DDBJ whole genome shotgun (WGS) entry which is preliminary data.</text>
</comment>
<dbReference type="Proteomes" id="UP000807371">
    <property type="component" value="Unassembled WGS sequence"/>
</dbReference>
<dbReference type="SUPFAM" id="SSF51735">
    <property type="entry name" value="NAD(P)-binding Rossmann-fold domains"/>
    <property type="match status" value="1"/>
</dbReference>
<feature type="domain" description="NAD(P)-binding" evidence="1">
    <location>
        <begin position="7"/>
        <end position="201"/>
    </location>
</feature>
<evidence type="ECO:0000313" key="2">
    <source>
        <dbReference type="EMBL" id="MBH5334705.1"/>
    </source>
</evidence>
<dbReference type="InterPro" id="IPR051606">
    <property type="entry name" value="Polyketide_Oxido-like"/>
</dbReference>
<gene>
    <name evidence="2" type="ORF">IHE55_07825</name>
</gene>
<accession>A0ABS0NHP6</accession>
<dbReference type="Pfam" id="PF13460">
    <property type="entry name" value="NAD_binding_10"/>
    <property type="match status" value="1"/>
</dbReference>
<name>A0ABS0NHP6_9ACTN</name>
<dbReference type="InterPro" id="IPR036291">
    <property type="entry name" value="NAD(P)-bd_dom_sf"/>
</dbReference>
<dbReference type="PANTHER" id="PTHR43355">
    <property type="entry name" value="FLAVIN REDUCTASE (NADPH)"/>
    <property type="match status" value="1"/>
</dbReference>